<organism evidence="2 3">
    <name type="scientific">Takifugu flavidus</name>
    <name type="common">sansaifugu</name>
    <dbReference type="NCBI Taxonomy" id="433684"/>
    <lineage>
        <taxon>Eukaryota</taxon>
        <taxon>Metazoa</taxon>
        <taxon>Chordata</taxon>
        <taxon>Craniata</taxon>
        <taxon>Vertebrata</taxon>
        <taxon>Euteleostomi</taxon>
        <taxon>Actinopterygii</taxon>
        <taxon>Neopterygii</taxon>
        <taxon>Teleostei</taxon>
        <taxon>Neoteleostei</taxon>
        <taxon>Acanthomorphata</taxon>
        <taxon>Eupercaria</taxon>
        <taxon>Tetraodontiformes</taxon>
        <taxon>Tetradontoidea</taxon>
        <taxon>Tetraodontidae</taxon>
        <taxon>Takifugu</taxon>
    </lineage>
</organism>
<dbReference type="Proteomes" id="UP000324091">
    <property type="component" value="Unassembled WGS sequence"/>
</dbReference>
<evidence type="ECO:0000256" key="1">
    <source>
        <dbReference type="SAM" id="MobiDB-lite"/>
    </source>
</evidence>
<name>A0A5C6MGD2_9TELE</name>
<sequence length="147" mass="15766">MITGPSIHPPIHSIRPSIPHPSSIHPSIHPPSIHPPSIVHPSIHPSIHPSSTSVAASWSQFIRRDPQVFPGQSGDIVSPTCPGSPRGSPTGGTCPEHLTREASRGILTRCPSHLIWLLSTRSSSKLYSELLPMAELLTLSLRESPAT</sequence>
<feature type="compositionally biased region" description="Low complexity" evidence="1">
    <location>
        <begin position="35"/>
        <end position="51"/>
    </location>
</feature>
<dbReference type="AlphaFoldDB" id="A0A5C6MGD2"/>
<gene>
    <name evidence="2" type="ORF">D4764_0180820</name>
</gene>
<protein>
    <submittedName>
        <fullName evidence="2">Uncharacterized protein</fullName>
    </submittedName>
</protein>
<evidence type="ECO:0000313" key="3">
    <source>
        <dbReference type="Proteomes" id="UP000324091"/>
    </source>
</evidence>
<accession>A0A5C6MGD2</accession>
<proteinExistence type="predicted"/>
<keyword evidence="3" id="KW-1185">Reference proteome</keyword>
<comment type="caution">
    <text evidence="2">The sequence shown here is derived from an EMBL/GenBank/DDBJ whole genome shotgun (WGS) entry which is preliminary data.</text>
</comment>
<reference evidence="2 3" key="1">
    <citation type="submission" date="2019-04" db="EMBL/GenBank/DDBJ databases">
        <title>Chromosome genome assembly for Takifugu flavidus.</title>
        <authorList>
            <person name="Xiao S."/>
        </authorList>
    </citation>
    <scope>NUCLEOTIDE SEQUENCE [LARGE SCALE GENOMIC DNA]</scope>
    <source>
        <strain evidence="2">HTHZ2018</strain>
        <tissue evidence="2">Muscle</tissue>
    </source>
</reference>
<evidence type="ECO:0000313" key="2">
    <source>
        <dbReference type="EMBL" id="TWW53903.1"/>
    </source>
</evidence>
<feature type="compositionally biased region" description="Low complexity" evidence="1">
    <location>
        <begin position="1"/>
        <end position="27"/>
    </location>
</feature>
<feature type="region of interest" description="Disordered" evidence="1">
    <location>
        <begin position="1"/>
        <end position="51"/>
    </location>
</feature>
<dbReference type="EMBL" id="RHFK02000503">
    <property type="protein sequence ID" value="TWW53903.1"/>
    <property type="molecule type" value="Genomic_DNA"/>
</dbReference>